<sequence>MNQDTLAVGICTTSYLSRIENGLVEPNETVYRMLFERLHLDFTAYVNEEKNKERLIEQIYEKLLSNEKVDKEEIEELRLLYEQRTSPSIQVQVDLVYCRYLMSIDSLDEAAGILSSLDDLLSPSASREWQLFVAVKTYYELMIGSFDTILNREFQTNSKFYLSKSSSFEQANYMYHLAFASHRAYHFSLAKQFIKEAIRLFKHQYKPLFQLKLYSMYGAILNGLGEVKAAFKEFYAAIDLLHHVPSIATDVQWSSIYNNLAFAYESDKQYMEAIKFYEKALAFKKDKHTLINYTRTLLFGGVQELFSEKLHDLSINDFDEGTHQQMQFILMQAIEQIDGLEGLEEFYKIEKKVFKFFIVEQHIELILSYGPLVAKIYEEAKQYKRAAELYRLLFETSETMRLRAAGSNHL</sequence>
<dbReference type="Proteomes" id="UP000030408">
    <property type="component" value="Unassembled WGS sequence"/>
</dbReference>
<dbReference type="InterPro" id="IPR011990">
    <property type="entry name" value="TPR-like_helical_dom_sf"/>
</dbReference>
<evidence type="ECO:0000313" key="3">
    <source>
        <dbReference type="Proteomes" id="UP000030408"/>
    </source>
</evidence>
<reference evidence="2 3" key="1">
    <citation type="submission" date="2014-02" db="EMBL/GenBank/DDBJ databases">
        <title>Draft genome sequence of Lysinibacillus sinduriensis JCM 15800.</title>
        <authorList>
            <person name="Zhang F."/>
            <person name="Wang G."/>
            <person name="Zhang L."/>
        </authorList>
    </citation>
    <scope>NUCLEOTIDE SEQUENCE [LARGE SCALE GENOMIC DNA]</scope>
    <source>
        <strain evidence="2 3">JCM 15800</strain>
    </source>
</reference>
<dbReference type="InterPro" id="IPR019734">
    <property type="entry name" value="TPR_rpt"/>
</dbReference>
<proteinExistence type="predicted"/>
<dbReference type="AlphaFoldDB" id="A0A0A3I376"/>
<name>A0A0A3I376_9BACL</name>
<accession>A0A0A3I376</accession>
<dbReference type="OrthoDB" id="252257at2"/>
<comment type="caution">
    <text evidence="2">The sequence shown here is derived from an EMBL/GenBank/DDBJ whole genome shotgun (WGS) entry which is preliminary data.</text>
</comment>
<organism evidence="2 3">
    <name type="scientific">Ureibacillus sinduriensis BLB-1 = JCM 15800</name>
    <dbReference type="NCBI Taxonomy" id="1384057"/>
    <lineage>
        <taxon>Bacteria</taxon>
        <taxon>Bacillati</taxon>
        <taxon>Bacillota</taxon>
        <taxon>Bacilli</taxon>
        <taxon>Bacillales</taxon>
        <taxon>Caryophanaceae</taxon>
        <taxon>Ureibacillus</taxon>
    </lineage>
</organism>
<dbReference type="EMBL" id="JPVO01000034">
    <property type="protein sequence ID" value="KGR77950.1"/>
    <property type="molecule type" value="Genomic_DNA"/>
</dbReference>
<keyword evidence="1" id="KW-0802">TPR repeat</keyword>
<dbReference type="eggNOG" id="COG0457">
    <property type="taxonomic scope" value="Bacteria"/>
</dbReference>
<dbReference type="SUPFAM" id="SSF48452">
    <property type="entry name" value="TPR-like"/>
    <property type="match status" value="1"/>
</dbReference>
<feature type="repeat" description="TPR" evidence="1">
    <location>
        <begin position="254"/>
        <end position="287"/>
    </location>
</feature>
<dbReference type="PROSITE" id="PS50005">
    <property type="entry name" value="TPR"/>
    <property type="match status" value="1"/>
</dbReference>
<protein>
    <submittedName>
        <fullName evidence="2">Transcriptional regulator</fullName>
    </submittedName>
</protein>
<dbReference type="STRING" id="1384057.CD33_01875"/>
<keyword evidence="3" id="KW-1185">Reference proteome</keyword>
<evidence type="ECO:0000256" key="1">
    <source>
        <dbReference type="PROSITE-ProRule" id="PRU00339"/>
    </source>
</evidence>
<dbReference type="Gene3D" id="1.25.40.10">
    <property type="entry name" value="Tetratricopeptide repeat domain"/>
    <property type="match status" value="2"/>
</dbReference>
<dbReference type="SMART" id="SM00028">
    <property type="entry name" value="TPR"/>
    <property type="match status" value="2"/>
</dbReference>
<gene>
    <name evidence="2" type="ORF">CD33_01875</name>
</gene>
<evidence type="ECO:0000313" key="2">
    <source>
        <dbReference type="EMBL" id="KGR77950.1"/>
    </source>
</evidence>